<comment type="caution">
    <text evidence="1">The sequence shown here is derived from an EMBL/GenBank/DDBJ whole genome shotgun (WGS) entry which is preliminary data.</text>
</comment>
<accession>A0ACC0TX66</accession>
<gene>
    <name evidence="1" type="ORF">F5148DRAFT_1290464</name>
</gene>
<reference evidence="1" key="1">
    <citation type="submission" date="2021-03" db="EMBL/GenBank/DDBJ databases">
        <title>Evolutionary priming and transition to the ectomycorrhizal habit in an iconic lineage of mushroom-forming fungi: is preadaptation a requirement?</title>
        <authorList>
            <consortium name="DOE Joint Genome Institute"/>
            <person name="Looney B.P."/>
            <person name="Miyauchi S."/>
            <person name="Morin E."/>
            <person name="Drula E."/>
            <person name="Courty P.E."/>
            <person name="Chicoki N."/>
            <person name="Fauchery L."/>
            <person name="Kohler A."/>
            <person name="Kuo A."/>
            <person name="LaButti K."/>
            <person name="Pangilinan J."/>
            <person name="Lipzen A."/>
            <person name="Riley R."/>
            <person name="Andreopoulos W."/>
            <person name="He G."/>
            <person name="Johnson J."/>
            <person name="Barry K.W."/>
            <person name="Grigoriev I.V."/>
            <person name="Nagy L."/>
            <person name="Hibbett D."/>
            <person name="Henrissat B."/>
            <person name="Matheny P.B."/>
            <person name="Labbe J."/>
            <person name="Martin A.F."/>
        </authorList>
    </citation>
    <scope>NUCLEOTIDE SEQUENCE</scope>
    <source>
        <strain evidence="1">BPL698</strain>
    </source>
</reference>
<protein>
    <submittedName>
        <fullName evidence="1">ABC-2 type transporter</fullName>
    </submittedName>
</protein>
<evidence type="ECO:0000313" key="2">
    <source>
        <dbReference type="Proteomes" id="UP001207468"/>
    </source>
</evidence>
<dbReference type="Proteomes" id="UP001207468">
    <property type="component" value="Unassembled WGS sequence"/>
</dbReference>
<keyword evidence="2" id="KW-1185">Reference proteome</keyword>
<proteinExistence type="predicted"/>
<sequence>MEGNYSQVKAMLAITRASLKAMFKSPQATFFSLFFPIVLITIFGALGGNGGTASVDIAFAKDSDTTNRLYKEMQTARALSIAKGTEKDIQDRLRKGRITAIVSIHPIITDTVQGTEGYTAYPPLSAHAMYDLHLITTSASQRDLPLLQSVLKEMISRIDESVYKDRESYAVISQEMSEVRPYKMIDFFLPGMIGFSLIGAAVFGVAFAFYSLRDTLVLKRMYASPIRKAYIVLGESLARVIFQLFTVVVLLVFGTLFYHFTLAHGWLTFVDMLIMSFLALIVFMGFGFFFSGIAKNQNVIPIYANLFMFPQYFLSGTFFSKSALPEGLQSIIKFLPLTALNDAMRNIAFEGSSLWSCWREMGILAIWGILIYTIVTKTFRWE</sequence>
<name>A0ACC0TX66_9AGAM</name>
<dbReference type="EMBL" id="JAGFNK010000402">
    <property type="protein sequence ID" value="KAI9450899.1"/>
    <property type="molecule type" value="Genomic_DNA"/>
</dbReference>
<evidence type="ECO:0000313" key="1">
    <source>
        <dbReference type="EMBL" id="KAI9450899.1"/>
    </source>
</evidence>
<organism evidence="1 2">
    <name type="scientific">Russula earlei</name>
    <dbReference type="NCBI Taxonomy" id="71964"/>
    <lineage>
        <taxon>Eukaryota</taxon>
        <taxon>Fungi</taxon>
        <taxon>Dikarya</taxon>
        <taxon>Basidiomycota</taxon>
        <taxon>Agaricomycotina</taxon>
        <taxon>Agaricomycetes</taxon>
        <taxon>Russulales</taxon>
        <taxon>Russulaceae</taxon>
        <taxon>Russula</taxon>
    </lineage>
</organism>